<organism evidence="2 3">
    <name type="scientific">Adineta steineri</name>
    <dbReference type="NCBI Taxonomy" id="433720"/>
    <lineage>
        <taxon>Eukaryota</taxon>
        <taxon>Metazoa</taxon>
        <taxon>Spiralia</taxon>
        <taxon>Gnathifera</taxon>
        <taxon>Rotifera</taxon>
        <taxon>Eurotatoria</taxon>
        <taxon>Bdelloidea</taxon>
        <taxon>Adinetida</taxon>
        <taxon>Adinetidae</taxon>
        <taxon>Adineta</taxon>
    </lineage>
</organism>
<feature type="compositionally biased region" description="Basic and acidic residues" evidence="1">
    <location>
        <begin position="36"/>
        <end position="45"/>
    </location>
</feature>
<feature type="region of interest" description="Disordered" evidence="1">
    <location>
        <begin position="36"/>
        <end position="65"/>
    </location>
</feature>
<comment type="caution">
    <text evidence="2">The sequence shown here is derived from an EMBL/GenBank/DDBJ whole genome shotgun (WGS) entry which is preliminary data.</text>
</comment>
<evidence type="ECO:0000313" key="3">
    <source>
        <dbReference type="Proteomes" id="UP000663891"/>
    </source>
</evidence>
<protein>
    <submittedName>
        <fullName evidence="2">Uncharacterized protein</fullName>
    </submittedName>
</protein>
<reference evidence="2" key="1">
    <citation type="submission" date="2021-02" db="EMBL/GenBank/DDBJ databases">
        <authorList>
            <person name="Nowell W R."/>
        </authorList>
    </citation>
    <scope>NUCLEOTIDE SEQUENCE</scope>
</reference>
<accession>A0A815W8F8</accession>
<dbReference type="Proteomes" id="UP000663891">
    <property type="component" value="Unassembled WGS sequence"/>
</dbReference>
<evidence type="ECO:0000256" key="1">
    <source>
        <dbReference type="SAM" id="MobiDB-lite"/>
    </source>
</evidence>
<dbReference type="AlphaFoldDB" id="A0A815W8F8"/>
<evidence type="ECO:0000313" key="2">
    <source>
        <dbReference type="EMBL" id="CAF1540527.1"/>
    </source>
</evidence>
<feature type="non-terminal residue" evidence="2">
    <location>
        <position position="65"/>
    </location>
</feature>
<sequence>MAIRMRGGRAGRRGRPIANVELMEQLRVMQARLEAMELGRHRQPDLGDVSDPEEEGSDQEEEAAH</sequence>
<feature type="compositionally biased region" description="Acidic residues" evidence="1">
    <location>
        <begin position="48"/>
        <end position="65"/>
    </location>
</feature>
<gene>
    <name evidence="2" type="ORF">VCS650_LOCUS43999</name>
</gene>
<name>A0A815W8F8_9BILA</name>
<proteinExistence type="predicted"/>
<dbReference type="EMBL" id="CAJNON010006910">
    <property type="protein sequence ID" value="CAF1540527.1"/>
    <property type="molecule type" value="Genomic_DNA"/>
</dbReference>